<organism evidence="2 3">
    <name type="scientific">Caenispirillum salinarum AK4</name>
    <dbReference type="NCBI Taxonomy" id="1238182"/>
    <lineage>
        <taxon>Bacteria</taxon>
        <taxon>Pseudomonadati</taxon>
        <taxon>Pseudomonadota</taxon>
        <taxon>Alphaproteobacteria</taxon>
        <taxon>Rhodospirillales</taxon>
        <taxon>Novispirillaceae</taxon>
        <taxon>Caenispirillum</taxon>
    </lineage>
</organism>
<gene>
    <name evidence="2" type="ORF">C882_0574</name>
</gene>
<evidence type="ECO:0000256" key="1">
    <source>
        <dbReference type="SAM" id="Phobius"/>
    </source>
</evidence>
<evidence type="ECO:0000313" key="2">
    <source>
        <dbReference type="EMBL" id="EKV29267.1"/>
    </source>
</evidence>
<keyword evidence="1" id="KW-0812">Transmembrane</keyword>
<evidence type="ECO:0000313" key="3">
    <source>
        <dbReference type="Proteomes" id="UP000009881"/>
    </source>
</evidence>
<dbReference type="AlphaFoldDB" id="K9GVN3"/>
<dbReference type="RefSeq" id="WP_009541232.1">
    <property type="nucleotide sequence ID" value="NZ_ANHY01000013.1"/>
</dbReference>
<feature type="transmembrane region" description="Helical" evidence="1">
    <location>
        <begin position="54"/>
        <end position="74"/>
    </location>
</feature>
<name>K9GVN3_9PROT</name>
<sequence>MPILAEAALRLPGLETGPLPLLIAAGGLTLALVILHQGLAPLEPILGARVHRMLGGAALGLFAAWAVLTAAWLLGMG</sequence>
<keyword evidence="1" id="KW-1133">Transmembrane helix</keyword>
<comment type="caution">
    <text evidence="2">The sequence shown here is derived from an EMBL/GenBank/DDBJ whole genome shotgun (WGS) entry which is preliminary data.</text>
</comment>
<dbReference type="Proteomes" id="UP000009881">
    <property type="component" value="Unassembled WGS sequence"/>
</dbReference>
<reference evidence="2 3" key="1">
    <citation type="journal article" date="2013" name="Genome Announc.">
        <title>Draft Genome Sequence of an Alphaproteobacterium, Caenispirillum salinarum AK4(T), Isolated from a Solar Saltern.</title>
        <authorList>
            <person name="Khatri I."/>
            <person name="Singh A."/>
            <person name="Korpole S."/>
            <person name="Pinnaka A.K."/>
            <person name="Subramanian S."/>
        </authorList>
    </citation>
    <scope>NUCLEOTIDE SEQUENCE [LARGE SCALE GENOMIC DNA]</scope>
    <source>
        <strain evidence="2 3">AK4</strain>
    </source>
</reference>
<accession>K9GVN3</accession>
<dbReference type="STRING" id="1238182.C882_0574"/>
<keyword evidence="1" id="KW-0472">Membrane</keyword>
<keyword evidence="3" id="KW-1185">Reference proteome</keyword>
<dbReference type="EMBL" id="ANHY01000013">
    <property type="protein sequence ID" value="EKV29267.1"/>
    <property type="molecule type" value="Genomic_DNA"/>
</dbReference>
<protein>
    <submittedName>
        <fullName evidence="2">Uncharacterized protein</fullName>
    </submittedName>
</protein>
<feature type="transmembrane region" description="Helical" evidence="1">
    <location>
        <begin position="20"/>
        <end position="42"/>
    </location>
</feature>
<proteinExistence type="predicted"/>